<dbReference type="PROSITE" id="PS50977">
    <property type="entry name" value="HTH_TETR_2"/>
    <property type="match status" value="1"/>
</dbReference>
<reference evidence="7 8" key="1">
    <citation type="submission" date="2015-08" db="EMBL/GenBank/DDBJ databases">
        <authorList>
            <person name="Varghese N."/>
        </authorList>
    </citation>
    <scope>NUCLEOTIDE SEQUENCE [LARGE SCALE GENOMIC DNA]</scope>
    <source>
        <strain evidence="7 8">DSM 18167</strain>
    </source>
</reference>
<evidence type="ECO:0000256" key="1">
    <source>
        <dbReference type="ARBA" id="ARBA00023015"/>
    </source>
</evidence>
<proteinExistence type="predicted"/>
<evidence type="ECO:0000313" key="8">
    <source>
        <dbReference type="Proteomes" id="UP000182178"/>
    </source>
</evidence>
<evidence type="ECO:0000313" key="7">
    <source>
        <dbReference type="EMBL" id="CUA85730.1"/>
    </source>
</evidence>
<dbReference type="Pfam" id="PF16859">
    <property type="entry name" value="TetR_C_11"/>
    <property type="match status" value="1"/>
</dbReference>
<dbReference type="Gene3D" id="1.10.10.60">
    <property type="entry name" value="Homeodomain-like"/>
    <property type="match status" value="1"/>
</dbReference>
<evidence type="ECO:0000256" key="4">
    <source>
        <dbReference type="PROSITE-ProRule" id="PRU00335"/>
    </source>
</evidence>
<evidence type="ECO:0000256" key="3">
    <source>
        <dbReference type="ARBA" id="ARBA00023163"/>
    </source>
</evidence>
<name>A0ABM9U1B1_9HYPH</name>
<feature type="domain" description="HTH tetR-type" evidence="6">
    <location>
        <begin position="53"/>
        <end position="113"/>
    </location>
</feature>
<keyword evidence="1" id="KW-0805">Transcription regulation</keyword>
<evidence type="ECO:0000256" key="5">
    <source>
        <dbReference type="SAM" id="MobiDB-lite"/>
    </source>
</evidence>
<protein>
    <submittedName>
        <fullName evidence="7">Transcriptional regulator, TetR family</fullName>
    </submittedName>
</protein>
<dbReference type="PRINTS" id="PR00455">
    <property type="entry name" value="HTHTETR"/>
</dbReference>
<sequence length="233" mass="25555">MSRPPRPPAGVPPSEPADRSIPPDADDDDGAPSPSGMADGRGRRTSIGARRNPASEAAVIAAARSLLQEKGYAGFSIDEVARRAGAGKPTIYRWWPTKADLFIAIYQADKAAAIAMPDTGSLARDLRTLVNALWTFWRTTPSGGAFRALIAEAQTNPVSLAALRDRFVPQHMCRLREVFDRAVERGEIAPDNVEALVELYFGFNWFRLLMNRIDDDPDHVARAVQMMVEGARR</sequence>
<accession>A0ABM9U1B1</accession>
<organism evidence="7 8">
    <name type="scientific">Chelatococcus sambhunathii</name>
    <dbReference type="NCBI Taxonomy" id="363953"/>
    <lineage>
        <taxon>Bacteria</taxon>
        <taxon>Pseudomonadati</taxon>
        <taxon>Pseudomonadota</taxon>
        <taxon>Alphaproteobacteria</taxon>
        <taxon>Hyphomicrobiales</taxon>
        <taxon>Chelatococcaceae</taxon>
        <taxon>Chelatococcus</taxon>
    </lineage>
</organism>
<keyword evidence="3" id="KW-0804">Transcription</keyword>
<feature type="region of interest" description="Disordered" evidence="5">
    <location>
        <begin position="1"/>
        <end position="54"/>
    </location>
</feature>
<dbReference type="PANTHER" id="PTHR30055">
    <property type="entry name" value="HTH-TYPE TRANSCRIPTIONAL REGULATOR RUTR"/>
    <property type="match status" value="1"/>
</dbReference>
<feature type="compositionally biased region" description="Pro residues" evidence="5">
    <location>
        <begin position="1"/>
        <end position="15"/>
    </location>
</feature>
<comment type="caution">
    <text evidence="7">The sequence shown here is derived from an EMBL/GenBank/DDBJ whole genome shotgun (WGS) entry which is preliminary data.</text>
</comment>
<keyword evidence="2 4" id="KW-0238">DNA-binding</keyword>
<evidence type="ECO:0000259" key="6">
    <source>
        <dbReference type="PROSITE" id="PS50977"/>
    </source>
</evidence>
<dbReference type="InterPro" id="IPR001647">
    <property type="entry name" value="HTH_TetR"/>
</dbReference>
<dbReference type="RefSeq" id="WP_245280467.1">
    <property type="nucleotide sequence ID" value="NZ_CYHC01000002.1"/>
</dbReference>
<dbReference type="InterPro" id="IPR009057">
    <property type="entry name" value="Homeodomain-like_sf"/>
</dbReference>
<dbReference type="EMBL" id="CYHC01000002">
    <property type="protein sequence ID" value="CUA85730.1"/>
    <property type="molecule type" value="Genomic_DNA"/>
</dbReference>
<keyword evidence="8" id="KW-1185">Reference proteome</keyword>
<dbReference type="PANTHER" id="PTHR30055:SF148">
    <property type="entry name" value="TETR-FAMILY TRANSCRIPTIONAL REGULATOR"/>
    <property type="match status" value="1"/>
</dbReference>
<dbReference type="InterPro" id="IPR036271">
    <property type="entry name" value="Tet_transcr_reg_TetR-rel_C_sf"/>
</dbReference>
<dbReference type="Proteomes" id="UP000182178">
    <property type="component" value="Unassembled WGS sequence"/>
</dbReference>
<feature type="DNA-binding region" description="H-T-H motif" evidence="4">
    <location>
        <begin position="76"/>
        <end position="95"/>
    </location>
</feature>
<evidence type="ECO:0000256" key="2">
    <source>
        <dbReference type="ARBA" id="ARBA00023125"/>
    </source>
</evidence>
<dbReference type="Gene3D" id="1.10.357.10">
    <property type="entry name" value="Tetracycline Repressor, domain 2"/>
    <property type="match status" value="1"/>
</dbReference>
<dbReference type="InterPro" id="IPR050109">
    <property type="entry name" value="HTH-type_TetR-like_transc_reg"/>
</dbReference>
<dbReference type="SUPFAM" id="SSF46689">
    <property type="entry name" value="Homeodomain-like"/>
    <property type="match status" value="1"/>
</dbReference>
<dbReference type="Pfam" id="PF00440">
    <property type="entry name" value="TetR_N"/>
    <property type="match status" value="1"/>
</dbReference>
<gene>
    <name evidence="7" type="ORF">Ga0061061_102206</name>
</gene>
<dbReference type="InterPro" id="IPR011075">
    <property type="entry name" value="TetR_C"/>
</dbReference>
<dbReference type="SUPFAM" id="SSF48498">
    <property type="entry name" value="Tetracyclin repressor-like, C-terminal domain"/>
    <property type="match status" value="1"/>
</dbReference>